<organism evidence="1 2">
    <name type="scientific">Smallanthus sonchifolius</name>
    <dbReference type="NCBI Taxonomy" id="185202"/>
    <lineage>
        <taxon>Eukaryota</taxon>
        <taxon>Viridiplantae</taxon>
        <taxon>Streptophyta</taxon>
        <taxon>Embryophyta</taxon>
        <taxon>Tracheophyta</taxon>
        <taxon>Spermatophyta</taxon>
        <taxon>Magnoliopsida</taxon>
        <taxon>eudicotyledons</taxon>
        <taxon>Gunneridae</taxon>
        <taxon>Pentapetalae</taxon>
        <taxon>asterids</taxon>
        <taxon>campanulids</taxon>
        <taxon>Asterales</taxon>
        <taxon>Asteraceae</taxon>
        <taxon>Asteroideae</taxon>
        <taxon>Heliantheae alliance</taxon>
        <taxon>Millerieae</taxon>
        <taxon>Smallanthus</taxon>
    </lineage>
</organism>
<reference evidence="1 2" key="2">
    <citation type="journal article" date="2022" name="Mol. Ecol. Resour.">
        <title>The genomes of chicory, endive, great burdock and yacon provide insights into Asteraceae paleo-polyploidization history and plant inulin production.</title>
        <authorList>
            <person name="Fan W."/>
            <person name="Wang S."/>
            <person name="Wang H."/>
            <person name="Wang A."/>
            <person name="Jiang F."/>
            <person name="Liu H."/>
            <person name="Zhao H."/>
            <person name="Xu D."/>
            <person name="Zhang Y."/>
        </authorList>
    </citation>
    <scope>NUCLEOTIDE SEQUENCE [LARGE SCALE GENOMIC DNA]</scope>
    <source>
        <strain evidence="2">cv. Yunnan</strain>
        <tissue evidence="1">Leaves</tissue>
    </source>
</reference>
<gene>
    <name evidence="1" type="ORF">L1987_15445</name>
</gene>
<sequence length="455" mass="52953">MERPKNTNRDTKFSRIGMHYRRFIQDFSRIASPLTKLTRKEVKYEWGPTQNNVFEELKARLTKALVLAQQEGNEYLVVYFDASGQGLGCVLMQRGKMSEISKAQDEALLERNLKLERIGYGVRTRLGRMWIPKIGELRAKILDEAHKSRYSIHLGTNKMYQDLKKEYWWPSMKNVVTEYVNKCLTCSLFKAEHQKPCGKMQPLPIPEWKWEEITMDFITKLSRTAKGNDTIWVIVDRLTKSAHFLPIRETSSLERLAEVFIKEVVSRHGMPLSIVSDRDTRFMSRFWKKFNEAMGTRLNISTAYHPQTDGQSEGTIQTLEDMLRACIIDFGGSWDSHLPLAEFSYNNNYHSTIGMPPFEMLYGRRYRTPVCWGEIGQKDFASLKVVKATYEKFDQIKARMKAAKDSQKSYVDKRRSDLEFQVGDVVLLKVSPWKGIIRFRKRGKLSPRLLGLSRS</sequence>
<dbReference type="EMBL" id="CM042022">
    <property type="protein sequence ID" value="KAI3815764.1"/>
    <property type="molecule type" value="Genomic_DNA"/>
</dbReference>
<reference evidence="2" key="1">
    <citation type="journal article" date="2022" name="Mol. Ecol. Resour.">
        <title>The genomes of chicory, endive, great burdock and yacon provide insights into Asteraceae palaeo-polyploidization history and plant inulin production.</title>
        <authorList>
            <person name="Fan W."/>
            <person name="Wang S."/>
            <person name="Wang H."/>
            <person name="Wang A."/>
            <person name="Jiang F."/>
            <person name="Liu H."/>
            <person name="Zhao H."/>
            <person name="Xu D."/>
            <person name="Zhang Y."/>
        </authorList>
    </citation>
    <scope>NUCLEOTIDE SEQUENCE [LARGE SCALE GENOMIC DNA]</scope>
    <source>
        <strain evidence="2">cv. Yunnan</strain>
    </source>
</reference>
<dbReference type="Proteomes" id="UP001056120">
    <property type="component" value="Linkage Group LG05"/>
</dbReference>
<comment type="caution">
    <text evidence="1">The sequence shown here is derived from an EMBL/GenBank/DDBJ whole genome shotgun (WGS) entry which is preliminary data.</text>
</comment>
<accession>A0ACB9J6E9</accession>
<name>A0ACB9J6E9_9ASTR</name>
<proteinExistence type="predicted"/>
<evidence type="ECO:0000313" key="1">
    <source>
        <dbReference type="EMBL" id="KAI3815764.1"/>
    </source>
</evidence>
<evidence type="ECO:0000313" key="2">
    <source>
        <dbReference type="Proteomes" id="UP001056120"/>
    </source>
</evidence>
<keyword evidence="2" id="KW-1185">Reference proteome</keyword>
<protein>
    <submittedName>
        <fullName evidence="1">Uncharacterized protein</fullName>
    </submittedName>
</protein>